<name>A0A0P1ATQ1_PLAHL</name>
<organism evidence="1 2">
    <name type="scientific">Plasmopara halstedii</name>
    <name type="common">Downy mildew of sunflower</name>
    <dbReference type="NCBI Taxonomy" id="4781"/>
    <lineage>
        <taxon>Eukaryota</taxon>
        <taxon>Sar</taxon>
        <taxon>Stramenopiles</taxon>
        <taxon>Oomycota</taxon>
        <taxon>Peronosporomycetes</taxon>
        <taxon>Peronosporales</taxon>
        <taxon>Peronosporaceae</taxon>
        <taxon>Plasmopara</taxon>
    </lineage>
</organism>
<reference evidence="2" key="1">
    <citation type="submission" date="2014-09" db="EMBL/GenBank/DDBJ databases">
        <authorList>
            <person name="Sharma Rahul"/>
            <person name="Thines Marco"/>
        </authorList>
    </citation>
    <scope>NUCLEOTIDE SEQUENCE [LARGE SCALE GENOMIC DNA]</scope>
</reference>
<dbReference type="AlphaFoldDB" id="A0A0P1ATQ1"/>
<keyword evidence="2" id="KW-1185">Reference proteome</keyword>
<sequence length="63" mass="6984">MKTAVLPAHIWGETLGVYIASCLCTSKWRRAFLKLASQAKLLHLLINLSGLLATSKRPLYKST</sequence>
<dbReference type="Proteomes" id="UP000054928">
    <property type="component" value="Unassembled WGS sequence"/>
</dbReference>
<dbReference type="GeneID" id="59052797"/>
<dbReference type="EMBL" id="CCYD01001075">
    <property type="protein sequence ID" value="CEG44258.1"/>
    <property type="molecule type" value="Genomic_DNA"/>
</dbReference>
<protein>
    <submittedName>
        <fullName evidence="1">Uncharacterized protein</fullName>
    </submittedName>
</protein>
<evidence type="ECO:0000313" key="2">
    <source>
        <dbReference type="Proteomes" id="UP000054928"/>
    </source>
</evidence>
<evidence type="ECO:0000313" key="1">
    <source>
        <dbReference type="EMBL" id="CEG44258.1"/>
    </source>
</evidence>
<accession>A0A0P1ATQ1</accession>
<dbReference type="RefSeq" id="XP_036263291.1">
    <property type="nucleotide sequence ID" value="XM_036407603.1"/>
</dbReference>
<proteinExistence type="predicted"/>